<protein>
    <submittedName>
        <fullName evidence="1">Uncharacterized protein</fullName>
    </submittedName>
</protein>
<sequence>MTEDGKLVAVVRKGNAAGKDVPVILSYATDTLDTEGKILSALMETQDGGYLSTHQPPAVWQTQLRGVQEVEWVDDRGIESMQAVRDFVAKAGFVVADVRTDEDC</sequence>
<name>A0AAE0F0G4_9CHLO</name>
<evidence type="ECO:0000313" key="2">
    <source>
        <dbReference type="Proteomes" id="UP001190700"/>
    </source>
</evidence>
<keyword evidence="2" id="KW-1185">Reference proteome</keyword>
<dbReference type="Proteomes" id="UP001190700">
    <property type="component" value="Unassembled WGS sequence"/>
</dbReference>
<gene>
    <name evidence="1" type="ORF">CYMTET_42982</name>
</gene>
<dbReference type="AlphaFoldDB" id="A0AAE0F0G4"/>
<dbReference type="EMBL" id="LGRX02028896">
    <property type="protein sequence ID" value="KAK3247521.1"/>
    <property type="molecule type" value="Genomic_DNA"/>
</dbReference>
<organism evidence="1 2">
    <name type="scientific">Cymbomonas tetramitiformis</name>
    <dbReference type="NCBI Taxonomy" id="36881"/>
    <lineage>
        <taxon>Eukaryota</taxon>
        <taxon>Viridiplantae</taxon>
        <taxon>Chlorophyta</taxon>
        <taxon>Pyramimonadophyceae</taxon>
        <taxon>Pyramimonadales</taxon>
        <taxon>Pyramimonadaceae</taxon>
        <taxon>Cymbomonas</taxon>
    </lineage>
</organism>
<evidence type="ECO:0000313" key="1">
    <source>
        <dbReference type="EMBL" id="KAK3247521.1"/>
    </source>
</evidence>
<proteinExistence type="predicted"/>
<reference evidence="1 2" key="1">
    <citation type="journal article" date="2015" name="Genome Biol. Evol.">
        <title>Comparative Genomics of a Bacterivorous Green Alga Reveals Evolutionary Causalities and Consequences of Phago-Mixotrophic Mode of Nutrition.</title>
        <authorList>
            <person name="Burns J.A."/>
            <person name="Paasch A."/>
            <person name="Narechania A."/>
            <person name="Kim E."/>
        </authorList>
    </citation>
    <scope>NUCLEOTIDE SEQUENCE [LARGE SCALE GENOMIC DNA]</scope>
    <source>
        <strain evidence="1 2">PLY_AMNH</strain>
    </source>
</reference>
<comment type="caution">
    <text evidence="1">The sequence shown here is derived from an EMBL/GenBank/DDBJ whole genome shotgun (WGS) entry which is preliminary data.</text>
</comment>
<accession>A0AAE0F0G4</accession>